<proteinExistence type="predicted"/>
<dbReference type="OrthoDB" id="1550365at2"/>
<evidence type="ECO:0000313" key="2">
    <source>
        <dbReference type="Proteomes" id="UP000287649"/>
    </source>
</evidence>
<organism evidence="1 2">
    <name type="scientific">Pseudidiomarina homiensis</name>
    <dbReference type="NCBI Taxonomy" id="364198"/>
    <lineage>
        <taxon>Bacteria</taxon>
        <taxon>Pseudomonadati</taxon>
        <taxon>Pseudomonadota</taxon>
        <taxon>Gammaproteobacteria</taxon>
        <taxon>Alteromonadales</taxon>
        <taxon>Idiomarinaceae</taxon>
        <taxon>Pseudidiomarina</taxon>
    </lineage>
</organism>
<dbReference type="InterPro" id="IPR015291">
    <property type="entry name" value="Restrct_endonuc_II_MspI"/>
</dbReference>
<dbReference type="Proteomes" id="UP000287649">
    <property type="component" value="Unassembled WGS sequence"/>
</dbReference>
<comment type="caution">
    <text evidence="1">The sequence shown here is derived from an EMBL/GenBank/DDBJ whole genome shotgun (WGS) entry which is preliminary data.</text>
</comment>
<protein>
    <submittedName>
        <fullName evidence="1">Type II site-specific deoxyribonuclease</fullName>
    </submittedName>
</protein>
<dbReference type="EMBL" id="PIPX01000002">
    <property type="protein sequence ID" value="RUO53487.1"/>
    <property type="molecule type" value="Genomic_DNA"/>
</dbReference>
<keyword evidence="2" id="KW-1185">Reference proteome</keyword>
<dbReference type="Pfam" id="PF09208">
    <property type="entry name" value="Endonuc-MspI"/>
    <property type="match status" value="1"/>
</dbReference>
<sequence>MTSAQNISNKEKSVSGQRVKEDVAILLTRMLNEGLIESFTSDETFKHRDYSYEKQFKTDFIVTTLDQKFILIRASNSFRSDRAKISFYDFLGIQSYSEFSGDIVASILLFPDDEISNTTFLSARERIHANEFFSPASHWLTYAEFIEFIDNYRSEIETAIESVSEVTDYFSSQTEYTTDFSTVHLATREPTGSYYGRAGNQFEKYLVSELNSEENLSKFKYGKSDCYEFHELVTGITDALSIPREQIQLLEATDTITKLKNLGSPKTDVHLKIFTGPKSFRTANLSIKNTTSSRVSCHDYQAKDFVRVIAPSDDAFRLLVTTFQEAGSWTQFEKLLTDRGVALDIDSTLNQYMMKIIEWAIIGKHDEDNIIDPSTQLADFLLTRNANNGLCKLQHAQDYCNELYRNIGNSRGAPFSWTYPSKRRGERIQLKMPLKLPQPQE</sequence>
<accession>A0A432XXS0</accession>
<evidence type="ECO:0000313" key="1">
    <source>
        <dbReference type="EMBL" id="RUO53487.1"/>
    </source>
</evidence>
<dbReference type="AlphaFoldDB" id="A0A432XXS0"/>
<dbReference type="GO" id="GO:0009307">
    <property type="term" value="P:DNA restriction-modification system"/>
    <property type="evidence" value="ECO:0007669"/>
    <property type="project" value="InterPro"/>
</dbReference>
<dbReference type="GO" id="GO:0003677">
    <property type="term" value="F:DNA binding"/>
    <property type="evidence" value="ECO:0007669"/>
    <property type="project" value="InterPro"/>
</dbReference>
<name>A0A432XXS0_9GAMM</name>
<gene>
    <name evidence="1" type="ORF">CWI70_09900</name>
</gene>
<reference evidence="2" key="1">
    <citation type="journal article" date="2018" name="Front. Microbiol.">
        <title>Genome-Based Analysis Reveals the Taxonomy and Diversity of the Family Idiomarinaceae.</title>
        <authorList>
            <person name="Liu Y."/>
            <person name="Lai Q."/>
            <person name="Shao Z."/>
        </authorList>
    </citation>
    <scope>NUCLEOTIDE SEQUENCE [LARGE SCALE GENOMIC DNA]</scope>
    <source>
        <strain evidence="2">PO-M2</strain>
    </source>
</reference>
<dbReference type="InterPro" id="IPR011335">
    <property type="entry name" value="Restrct_endonuc-II-like"/>
</dbReference>
<dbReference type="SUPFAM" id="SSF52980">
    <property type="entry name" value="Restriction endonuclease-like"/>
    <property type="match status" value="1"/>
</dbReference>
<dbReference type="RefSeq" id="WP_126773273.1">
    <property type="nucleotide sequence ID" value="NZ_PIPX01000002.1"/>
</dbReference>
<dbReference type="GO" id="GO:0009036">
    <property type="term" value="F:type II site-specific deoxyribonuclease activity"/>
    <property type="evidence" value="ECO:0007669"/>
    <property type="project" value="InterPro"/>
</dbReference>